<evidence type="ECO:0000313" key="1">
    <source>
        <dbReference type="EMBL" id="CAG8692810.1"/>
    </source>
</evidence>
<gene>
    <name evidence="1" type="ORF">SPELUC_LOCUS10846</name>
</gene>
<name>A0ACA9PCF2_9GLOM</name>
<keyword evidence="2" id="KW-1185">Reference proteome</keyword>
<dbReference type="EMBL" id="CAJVPW010021292">
    <property type="protein sequence ID" value="CAG8692810.1"/>
    <property type="molecule type" value="Genomic_DNA"/>
</dbReference>
<protein>
    <submittedName>
        <fullName evidence="1">11493_t:CDS:1</fullName>
    </submittedName>
</protein>
<evidence type="ECO:0000313" key="2">
    <source>
        <dbReference type="Proteomes" id="UP000789366"/>
    </source>
</evidence>
<proteinExistence type="predicted"/>
<comment type="caution">
    <text evidence="1">The sequence shown here is derived from an EMBL/GenBank/DDBJ whole genome shotgun (WGS) entry which is preliminary data.</text>
</comment>
<accession>A0ACA9PCF2</accession>
<dbReference type="Proteomes" id="UP000789366">
    <property type="component" value="Unassembled WGS sequence"/>
</dbReference>
<sequence>MSSQPEKSAKLSAKRREAFLKMTAGSNVTQLISERASAQPVESTGTASQIAPRTSDDQVTLNSIKDMLLEINGKITRMEQKISAMEKRMTEGLNLSNETKYIKQISLAIAKGLIVHNIYPSELQLKEAAEEYLIENETDFYESIEDIQWNVFYEDKLAKLDKIAAGTAFRPPATEDEESLTEDEEAEPTSSSSKRGRKRKRASTTTMTTQSTKKGKSVTIPTSEPTSPVYSVESEYFPEHLHSPEQSHTSEQSHSLEHSQNIPPPPGSSSTSTNPPPPQPPPISSSFNPPPQTRPEDAGHRCPPPQSS</sequence>
<reference evidence="1" key="1">
    <citation type="submission" date="2021-06" db="EMBL/GenBank/DDBJ databases">
        <authorList>
            <person name="Kallberg Y."/>
            <person name="Tangrot J."/>
            <person name="Rosling A."/>
        </authorList>
    </citation>
    <scope>NUCLEOTIDE SEQUENCE</scope>
    <source>
        <strain evidence="1">28 12/20/2015</strain>
    </source>
</reference>
<organism evidence="1 2">
    <name type="scientific">Cetraspora pellucida</name>
    <dbReference type="NCBI Taxonomy" id="1433469"/>
    <lineage>
        <taxon>Eukaryota</taxon>
        <taxon>Fungi</taxon>
        <taxon>Fungi incertae sedis</taxon>
        <taxon>Mucoromycota</taxon>
        <taxon>Glomeromycotina</taxon>
        <taxon>Glomeromycetes</taxon>
        <taxon>Diversisporales</taxon>
        <taxon>Gigasporaceae</taxon>
        <taxon>Cetraspora</taxon>
    </lineage>
</organism>